<dbReference type="InterPro" id="IPR000847">
    <property type="entry name" value="LysR_HTH_N"/>
</dbReference>
<dbReference type="InterPro" id="IPR036390">
    <property type="entry name" value="WH_DNA-bd_sf"/>
</dbReference>
<evidence type="ECO:0000313" key="7">
    <source>
        <dbReference type="Proteomes" id="UP001057134"/>
    </source>
</evidence>
<evidence type="ECO:0000256" key="3">
    <source>
        <dbReference type="ARBA" id="ARBA00023125"/>
    </source>
</evidence>
<feature type="domain" description="HTH lysR-type" evidence="5">
    <location>
        <begin position="1"/>
        <end position="58"/>
    </location>
</feature>
<evidence type="ECO:0000256" key="1">
    <source>
        <dbReference type="ARBA" id="ARBA00009437"/>
    </source>
</evidence>
<dbReference type="Proteomes" id="UP001057134">
    <property type="component" value="Chromosome"/>
</dbReference>
<reference evidence="6" key="2">
    <citation type="journal article" date="2021" name="J Anim Sci Technol">
        <title>Complete genome sequence of Paenibacillus konkukensis sp. nov. SK3146 as a potential probiotic strain.</title>
        <authorList>
            <person name="Jung H.I."/>
            <person name="Park S."/>
            <person name="Niu K.M."/>
            <person name="Lee S.W."/>
            <person name="Kothari D."/>
            <person name="Yi K.J."/>
            <person name="Kim S.K."/>
        </authorList>
    </citation>
    <scope>NUCLEOTIDE SEQUENCE</scope>
    <source>
        <strain evidence="6">SK3146</strain>
    </source>
</reference>
<dbReference type="Gene3D" id="1.10.10.10">
    <property type="entry name" value="Winged helix-like DNA-binding domain superfamily/Winged helix DNA-binding domain"/>
    <property type="match status" value="1"/>
</dbReference>
<evidence type="ECO:0000313" key="6">
    <source>
        <dbReference type="EMBL" id="UQZ83000.1"/>
    </source>
</evidence>
<reference evidence="6" key="1">
    <citation type="submission" date="2018-02" db="EMBL/GenBank/DDBJ databases">
        <authorList>
            <person name="Kim S.-K."/>
            <person name="Jung H.-I."/>
            <person name="Lee S.-W."/>
        </authorList>
    </citation>
    <scope>NUCLEOTIDE SEQUENCE</scope>
    <source>
        <strain evidence="6">SK3146</strain>
    </source>
</reference>
<sequence length="306" mass="34001">MDLKQLEYIVKIAEENNITRAAEKLFITQSALNQQLLKLEKELGAPLFVRSRNNWHLTEAGEIYVDHAKRIMRLKKDAYSRIKDIIGAKEGKLTIGLTPERGTDMFAAIYPAFYKLYPHVKIEPLEMPVKQQQLEISRGQLDIGFLTLQDFQKTDDCYIPIGCEPIILAVPQAHPLAHKGGKLGEALPPIPLSALAADSFAIMQQGSTLREIYDRLTAEEGVEPNILLESRSCRTLFEMVAEGICCSVIPMSYAKPDAGVSFFALSPNPVWEVAASYKKGSYLSLAARELIALSAGYWSGRLTGQS</sequence>
<evidence type="ECO:0000256" key="2">
    <source>
        <dbReference type="ARBA" id="ARBA00023015"/>
    </source>
</evidence>
<dbReference type="InterPro" id="IPR036388">
    <property type="entry name" value="WH-like_DNA-bd_sf"/>
</dbReference>
<keyword evidence="4" id="KW-0804">Transcription</keyword>
<comment type="similarity">
    <text evidence="1">Belongs to the LysR transcriptional regulatory family.</text>
</comment>
<keyword evidence="7" id="KW-1185">Reference proteome</keyword>
<dbReference type="Pfam" id="PF03466">
    <property type="entry name" value="LysR_substrate"/>
    <property type="match status" value="1"/>
</dbReference>
<keyword evidence="3" id="KW-0238">DNA-binding</keyword>
<dbReference type="PANTHER" id="PTHR30346">
    <property type="entry name" value="TRANSCRIPTIONAL DUAL REGULATOR HCAR-RELATED"/>
    <property type="match status" value="1"/>
</dbReference>
<dbReference type="PROSITE" id="PS50931">
    <property type="entry name" value="HTH_LYSR"/>
    <property type="match status" value="1"/>
</dbReference>
<dbReference type="PANTHER" id="PTHR30346:SF28">
    <property type="entry name" value="HTH-TYPE TRANSCRIPTIONAL REGULATOR CYNR"/>
    <property type="match status" value="1"/>
</dbReference>
<keyword evidence="2" id="KW-0805">Transcription regulation</keyword>
<protein>
    <submittedName>
        <fullName evidence="6">HTH-type transcriptional regulator CynR</fullName>
    </submittedName>
</protein>
<evidence type="ECO:0000259" key="5">
    <source>
        <dbReference type="PROSITE" id="PS50931"/>
    </source>
</evidence>
<dbReference type="InterPro" id="IPR005119">
    <property type="entry name" value="LysR_subst-bd"/>
</dbReference>
<dbReference type="Pfam" id="PF00126">
    <property type="entry name" value="HTH_1"/>
    <property type="match status" value="1"/>
</dbReference>
<dbReference type="RefSeq" id="WP_249865070.1">
    <property type="nucleotide sequence ID" value="NZ_CP027059.1"/>
</dbReference>
<proteinExistence type="inferred from homology"/>
<dbReference type="CDD" id="cd05466">
    <property type="entry name" value="PBP2_LTTR_substrate"/>
    <property type="match status" value="1"/>
</dbReference>
<dbReference type="SUPFAM" id="SSF53850">
    <property type="entry name" value="Periplasmic binding protein-like II"/>
    <property type="match status" value="1"/>
</dbReference>
<accession>A0ABY4RLV0</accession>
<name>A0ABY4RLV0_9BACL</name>
<dbReference type="EMBL" id="CP027059">
    <property type="protein sequence ID" value="UQZ83000.1"/>
    <property type="molecule type" value="Genomic_DNA"/>
</dbReference>
<dbReference type="PRINTS" id="PR00039">
    <property type="entry name" value="HTHLYSR"/>
</dbReference>
<gene>
    <name evidence="6" type="primary">cynR_2</name>
    <name evidence="6" type="ORF">SK3146_02160</name>
</gene>
<organism evidence="6 7">
    <name type="scientific">Paenibacillus konkukensis</name>
    <dbReference type="NCBI Taxonomy" id="2020716"/>
    <lineage>
        <taxon>Bacteria</taxon>
        <taxon>Bacillati</taxon>
        <taxon>Bacillota</taxon>
        <taxon>Bacilli</taxon>
        <taxon>Bacillales</taxon>
        <taxon>Paenibacillaceae</taxon>
        <taxon>Paenibacillus</taxon>
    </lineage>
</organism>
<dbReference type="SUPFAM" id="SSF46785">
    <property type="entry name" value="Winged helix' DNA-binding domain"/>
    <property type="match status" value="1"/>
</dbReference>
<evidence type="ECO:0000256" key="4">
    <source>
        <dbReference type="ARBA" id="ARBA00023163"/>
    </source>
</evidence>
<dbReference type="Gene3D" id="3.40.190.290">
    <property type="match status" value="1"/>
</dbReference>